<proteinExistence type="predicted"/>
<organism evidence="1 2">
    <name type="scientific">Vibrio tapetis subsp. tapetis</name>
    <dbReference type="NCBI Taxonomy" id="1671868"/>
    <lineage>
        <taxon>Bacteria</taxon>
        <taxon>Pseudomonadati</taxon>
        <taxon>Pseudomonadota</taxon>
        <taxon>Gammaproteobacteria</taxon>
        <taxon>Vibrionales</taxon>
        <taxon>Vibrionaceae</taxon>
        <taxon>Vibrio</taxon>
    </lineage>
</organism>
<dbReference type="EMBL" id="LT960611">
    <property type="protein sequence ID" value="SON50803.1"/>
    <property type="molecule type" value="Genomic_DNA"/>
</dbReference>
<name>A0A2N8ZFY0_9VIBR</name>
<evidence type="ECO:0000313" key="2">
    <source>
        <dbReference type="Proteomes" id="UP000235828"/>
    </source>
</evidence>
<dbReference type="AlphaFoldDB" id="A0A2N8ZFY0"/>
<accession>A0A2N8ZFY0</accession>
<protein>
    <submittedName>
        <fullName evidence="1">Uncharacterized protein</fullName>
    </submittedName>
</protein>
<gene>
    <name evidence="1" type="ORF">VTAP4600_A2837</name>
</gene>
<keyword evidence="2" id="KW-1185">Reference proteome</keyword>
<dbReference type="KEGG" id="vta:A2837"/>
<reference evidence="1 2" key="1">
    <citation type="submission" date="2017-10" db="EMBL/GenBank/DDBJ databases">
        <authorList>
            <person name="Banno H."/>
            <person name="Chua N.-H."/>
        </authorList>
    </citation>
    <scope>NUCLEOTIDE SEQUENCE [LARGE SCALE GENOMIC DNA]</scope>
    <source>
        <strain evidence="1">Vibrio tapetis CECT4600</strain>
    </source>
</reference>
<sequence>MQQRDDEGKLIIFMVTDKNSVEVIKLTFSLPLLNKCNL</sequence>
<dbReference type="Proteomes" id="UP000235828">
    <property type="component" value="Chromosome A"/>
</dbReference>
<evidence type="ECO:0000313" key="1">
    <source>
        <dbReference type="EMBL" id="SON50803.1"/>
    </source>
</evidence>